<dbReference type="PANTHER" id="PTHR11717:SF7">
    <property type="entry name" value="LOW MOLECULAR WEIGHT PHOSPHOTYROSINE PROTEIN PHOSPHATASE"/>
    <property type="match status" value="1"/>
</dbReference>
<comment type="similarity">
    <text evidence="1">Belongs to the low molecular weight phosphotyrosine protein phosphatase family.</text>
</comment>
<feature type="active site" description="Nucleophile" evidence="6">
    <location>
        <position position="8"/>
    </location>
</feature>
<feature type="active site" evidence="6">
    <location>
        <position position="14"/>
    </location>
</feature>
<comment type="catalytic activity">
    <reaction evidence="5">
        <text>O-phospho-L-tyrosyl-[protein] + H2O = L-tyrosyl-[protein] + phosphate</text>
        <dbReference type="Rhea" id="RHEA:10684"/>
        <dbReference type="Rhea" id="RHEA-COMP:10136"/>
        <dbReference type="Rhea" id="RHEA-COMP:20101"/>
        <dbReference type="ChEBI" id="CHEBI:15377"/>
        <dbReference type="ChEBI" id="CHEBI:43474"/>
        <dbReference type="ChEBI" id="CHEBI:46858"/>
        <dbReference type="ChEBI" id="CHEBI:61978"/>
        <dbReference type="EC" id="3.1.3.48"/>
    </reaction>
</comment>
<evidence type="ECO:0000313" key="9">
    <source>
        <dbReference type="EMBL" id="OAD63866.1"/>
    </source>
</evidence>
<dbReference type="GO" id="GO:0004725">
    <property type="term" value="F:protein tyrosine phosphatase activity"/>
    <property type="evidence" value="ECO:0007669"/>
    <property type="project" value="UniProtKB-EC"/>
</dbReference>
<evidence type="ECO:0000256" key="5">
    <source>
        <dbReference type="ARBA" id="ARBA00051722"/>
    </source>
</evidence>
<organism evidence="8 11">
    <name type="scientific">Pediococcus parvulus</name>
    <dbReference type="NCBI Taxonomy" id="54062"/>
    <lineage>
        <taxon>Bacteria</taxon>
        <taxon>Bacillati</taxon>
        <taxon>Bacillota</taxon>
        <taxon>Bacilli</taxon>
        <taxon>Lactobacillales</taxon>
        <taxon>Lactobacillaceae</taxon>
        <taxon>Pediococcus</taxon>
    </lineage>
</organism>
<dbReference type="OrthoDB" id="9784339at2"/>
<dbReference type="InterPro" id="IPR017867">
    <property type="entry name" value="Tyr_phospatase_low_mol_wt"/>
</dbReference>
<reference evidence="8" key="2">
    <citation type="submission" date="2019-10" db="EMBL/GenBank/DDBJ databases">
        <title>Malate fermentation in French cider.</title>
        <authorList>
            <person name="Cousin F.J."/>
            <person name="Medina Fernandez S."/>
            <person name="Misery B."/>
            <person name="Laplace J.-M."/>
            <person name="Cretenet M."/>
        </authorList>
    </citation>
    <scope>NUCLEOTIDE SEQUENCE</scope>
    <source>
        <strain evidence="8">UCMA15901</strain>
    </source>
</reference>
<feature type="domain" description="Phosphotyrosine protein phosphatase I" evidence="7">
    <location>
        <begin position="2"/>
        <end position="149"/>
    </location>
</feature>
<dbReference type="SUPFAM" id="SSF52788">
    <property type="entry name" value="Phosphotyrosine protein phosphatases I"/>
    <property type="match status" value="1"/>
</dbReference>
<reference evidence="9 10" key="1">
    <citation type="submission" date="2016-05" db="EMBL/GenBank/DDBJ databases">
        <title>Draft genome sequence of Pediococcus parvulus 2.6, a probiotic beta-glucan producer strain.</title>
        <authorList>
            <person name="Mohedano M.L."/>
            <person name="Perez-Ramos A."/>
            <person name="Duenas M.T."/>
            <person name="Lamontanara A."/>
            <person name="Orru L."/>
            <person name="Spano G."/>
            <person name="Capozzi V."/>
            <person name="Lopez P."/>
        </authorList>
    </citation>
    <scope>NUCLEOTIDE SEQUENCE [LARGE SCALE GENOMIC DNA]</scope>
    <source>
        <strain evidence="9 10">2.6</strain>
    </source>
</reference>
<evidence type="ECO:0000313" key="8">
    <source>
        <dbReference type="EMBL" id="MDV7694469.1"/>
    </source>
</evidence>
<dbReference type="Proteomes" id="UP001275867">
    <property type="component" value="Unassembled WGS sequence"/>
</dbReference>
<dbReference type="Pfam" id="PF01451">
    <property type="entry name" value="LMWPc"/>
    <property type="match status" value="1"/>
</dbReference>
<dbReference type="Gene3D" id="3.40.50.2300">
    <property type="match status" value="1"/>
</dbReference>
<dbReference type="EMBL" id="WERX01000017">
    <property type="protein sequence ID" value="MDV7694469.1"/>
    <property type="molecule type" value="Genomic_DNA"/>
</dbReference>
<dbReference type="InterPro" id="IPR050438">
    <property type="entry name" value="LMW_PTPase"/>
</dbReference>
<dbReference type="PANTHER" id="PTHR11717">
    <property type="entry name" value="LOW MOLECULAR WEIGHT PROTEIN TYROSINE PHOSPHATASE"/>
    <property type="match status" value="1"/>
</dbReference>
<evidence type="ECO:0000256" key="2">
    <source>
        <dbReference type="ARBA" id="ARBA00013064"/>
    </source>
</evidence>
<dbReference type="SMART" id="SM00226">
    <property type="entry name" value="LMWPc"/>
    <property type="match status" value="1"/>
</dbReference>
<dbReference type="CDD" id="cd16343">
    <property type="entry name" value="LMWPTP"/>
    <property type="match status" value="1"/>
</dbReference>
<dbReference type="EMBL" id="LXND01000053">
    <property type="protein sequence ID" value="OAD63866.1"/>
    <property type="molecule type" value="Genomic_DNA"/>
</dbReference>
<evidence type="ECO:0000313" key="10">
    <source>
        <dbReference type="Proteomes" id="UP000077280"/>
    </source>
</evidence>
<protein>
    <recommendedName>
        <fullName evidence="2">protein-tyrosine-phosphatase</fullName>
        <ecNumber evidence="2">3.1.3.48</ecNumber>
    </recommendedName>
</protein>
<keyword evidence="10" id="KW-1185">Reference proteome</keyword>
<proteinExistence type="inferred from homology"/>
<dbReference type="Proteomes" id="UP000077280">
    <property type="component" value="Unassembled WGS sequence"/>
</dbReference>
<evidence type="ECO:0000256" key="3">
    <source>
        <dbReference type="ARBA" id="ARBA00022801"/>
    </source>
</evidence>
<keyword evidence="4" id="KW-0904">Protein phosphatase</keyword>
<evidence type="ECO:0000256" key="4">
    <source>
        <dbReference type="ARBA" id="ARBA00022912"/>
    </source>
</evidence>
<keyword evidence="3" id="KW-0378">Hydrolase</keyword>
<dbReference type="InterPro" id="IPR036196">
    <property type="entry name" value="Ptyr_pPase_sf"/>
</dbReference>
<evidence type="ECO:0000256" key="6">
    <source>
        <dbReference type="PIRSR" id="PIRSR617867-1"/>
    </source>
</evidence>
<comment type="caution">
    <text evidence="8">The sequence shown here is derived from an EMBL/GenBank/DDBJ whole genome shotgun (WGS) entry which is preliminary data.</text>
</comment>
<feature type="active site" description="Proton donor" evidence="6">
    <location>
        <position position="125"/>
    </location>
</feature>
<dbReference type="RefSeq" id="WP_057783589.1">
    <property type="nucleotide sequence ID" value="NZ_BJWE01000011.1"/>
</dbReference>
<evidence type="ECO:0000313" key="11">
    <source>
        <dbReference type="Proteomes" id="UP001275867"/>
    </source>
</evidence>
<dbReference type="AlphaFoldDB" id="A0A176TIM8"/>
<dbReference type="PRINTS" id="PR00719">
    <property type="entry name" value="LMWPTPASE"/>
</dbReference>
<dbReference type="InterPro" id="IPR023485">
    <property type="entry name" value="Ptyr_pPase"/>
</dbReference>
<dbReference type="EC" id="3.1.3.48" evidence="2"/>
<accession>A0A176TIM8</accession>
<dbReference type="GeneID" id="93382477"/>
<sequence>MQKILFVCLGNICRSPMAEAIFRQKIIQAGLTHQFSVDSAGTSDWEEGNPPHPQTIATLQNHGVSTKQLISRPVTKTDFKNFDLIIGMDHKNMQDLQKLKPVNSRGKLRLFMSVSSKNPASDVPDPWYTHKFEAAYQQIAAGIDNWLDYLTNCDSEK</sequence>
<gene>
    <name evidence="9" type="ORF">A7K95_07680</name>
    <name evidence="8" type="ORF">GA842_06190</name>
</gene>
<name>A0A176TIM8_9LACO</name>
<evidence type="ECO:0000259" key="7">
    <source>
        <dbReference type="SMART" id="SM00226"/>
    </source>
</evidence>
<evidence type="ECO:0000256" key="1">
    <source>
        <dbReference type="ARBA" id="ARBA00011063"/>
    </source>
</evidence>